<keyword evidence="7" id="KW-0413">Isomerase</keyword>
<accession>A0ABZ0VH52</accession>
<evidence type="ECO:0000256" key="7">
    <source>
        <dbReference type="ARBA" id="ARBA00023235"/>
    </source>
</evidence>
<evidence type="ECO:0000256" key="8">
    <source>
        <dbReference type="SAM" id="Phobius"/>
    </source>
</evidence>
<protein>
    <submittedName>
        <fullName evidence="9">Lycopene cyclase domain-containing protein</fullName>
    </submittedName>
</protein>
<evidence type="ECO:0000256" key="5">
    <source>
        <dbReference type="ARBA" id="ARBA00022989"/>
    </source>
</evidence>
<gene>
    <name evidence="9" type="ORF">T9R20_07715</name>
</gene>
<dbReference type="RefSeq" id="WP_322411938.1">
    <property type="nucleotide sequence ID" value="NZ_CP139779.1"/>
</dbReference>
<reference evidence="9 10" key="1">
    <citation type="submission" date="2023-06" db="EMBL/GenBank/DDBJ databases">
        <title>Rock-solubilizing bacteria, Microbacterium invictum, promotes re-establishment of vegetation in rocky wasteland by accelerating rock bio-weathering and reshaping soil bacterial community.</title>
        <authorList>
            <person name="Liu C."/>
        </authorList>
    </citation>
    <scope>NUCLEOTIDE SEQUENCE [LARGE SCALE GENOMIC DNA]</scope>
    <source>
        <strain evidence="9 10">X-18</strain>
    </source>
</reference>
<dbReference type="InterPro" id="IPR017825">
    <property type="entry name" value="Lycopene_cyclase_dom"/>
</dbReference>
<evidence type="ECO:0000256" key="3">
    <source>
        <dbReference type="ARBA" id="ARBA00022692"/>
    </source>
</evidence>
<name>A0ABZ0VH52_9MICO</name>
<sequence length="117" mass="12832">MPGLYLLAIVFSGAGMAVIDARFRLALWRTPLATVVSVAAGVLFFLAWDAVGILTGVFFQGESPLFVGILIAPELPIEEVFFLTFLSYQAILYYAAALRIRRHLADRRAARQEVGDA</sequence>
<evidence type="ECO:0000313" key="10">
    <source>
        <dbReference type="Proteomes" id="UP001324533"/>
    </source>
</evidence>
<keyword evidence="5 8" id="KW-1133">Transmembrane helix</keyword>
<organism evidence="9 10">
    <name type="scientific">Microbacterium invictum</name>
    <dbReference type="NCBI Taxonomy" id="515415"/>
    <lineage>
        <taxon>Bacteria</taxon>
        <taxon>Bacillati</taxon>
        <taxon>Actinomycetota</taxon>
        <taxon>Actinomycetes</taxon>
        <taxon>Micrococcales</taxon>
        <taxon>Microbacteriaceae</taxon>
        <taxon>Microbacterium</taxon>
    </lineage>
</organism>
<comment type="subcellular location">
    <subcellularLocation>
        <location evidence="1">Membrane</location>
        <topology evidence="1">Multi-pass membrane protein</topology>
    </subcellularLocation>
</comment>
<evidence type="ECO:0000256" key="1">
    <source>
        <dbReference type="ARBA" id="ARBA00004141"/>
    </source>
</evidence>
<dbReference type="Proteomes" id="UP001324533">
    <property type="component" value="Chromosome"/>
</dbReference>
<keyword evidence="3 8" id="KW-0812">Transmembrane</keyword>
<dbReference type="NCBIfam" id="TIGR03462">
    <property type="entry name" value="CarR_dom_SF"/>
    <property type="match status" value="1"/>
</dbReference>
<keyword evidence="6 8" id="KW-0472">Membrane</keyword>
<evidence type="ECO:0000256" key="2">
    <source>
        <dbReference type="ARBA" id="ARBA00004829"/>
    </source>
</evidence>
<evidence type="ECO:0000313" key="9">
    <source>
        <dbReference type="EMBL" id="WQB71825.1"/>
    </source>
</evidence>
<evidence type="ECO:0000256" key="6">
    <source>
        <dbReference type="ARBA" id="ARBA00023136"/>
    </source>
</evidence>
<evidence type="ECO:0000256" key="4">
    <source>
        <dbReference type="ARBA" id="ARBA00022746"/>
    </source>
</evidence>
<keyword evidence="4" id="KW-0125">Carotenoid biosynthesis</keyword>
<dbReference type="EMBL" id="CP139779">
    <property type="protein sequence ID" value="WQB71825.1"/>
    <property type="molecule type" value="Genomic_DNA"/>
</dbReference>
<comment type="pathway">
    <text evidence="2">Carotenoid biosynthesis.</text>
</comment>
<proteinExistence type="predicted"/>
<feature type="transmembrane region" description="Helical" evidence="8">
    <location>
        <begin position="80"/>
        <end position="98"/>
    </location>
</feature>
<keyword evidence="10" id="KW-1185">Reference proteome</keyword>
<feature type="transmembrane region" description="Helical" evidence="8">
    <location>
        <begin position="6"/>
        <end position="23"/>
    </location>
</feature>
<feature type="transmembrane region" description="Helical" evidence="8">
    <location>
        <begin position="35"/>
        <end position="60"/>
    </location>
</feature>